<dbReference type="Gramene" id="ABO97390">
    <property type="protein sequence ID" value="ABO97390"/>
    <property type="gene ID" value="OSTLU_969"/>
</dbReference>
<dbReference type="InterPro" id="IPR003307">
    <property type="entry name" value="W2_domain"/>
</dbReference>
<dbReference type="InterPro" id="IPR029044">
    <property type="entry name" value="Nucleotide-diphossugar_trans"/>
</dbReference>
<dbReference type="InterPro" id="IPR056764">
    <property type="entry name" value="LbH_EIF2B3/5"/>
</dbReference>
<dbReference type="RefSeq" id="XP_001419097.1">
    <property type="nucleotide sequence ID" value="XM_001419060.1"/>
</dbReference>
<dbReference type="KEGG" id="olu:OSTLU_969"/>
<feature type="domain" description="W2" evidence="10">
    <location>
        <begin position="513"/>
        <end position="693"/>
    </location>
</feature>
<dbReference type="InterPro" id="IPR051956">
    <property type="entry name" value="eIF2B_epsilon"/>
</dbReference>
<dbReference type="Proteomes" id="UP000001568">
    <property type="component" value="Chromosome 8"/>
</dbReference>
<keyword evidence="4" id="KW-0396">Initiation factor</keyword>
<dbReference type="CDD" id="cd11558">
    <property type="entry name" value="W2_eIF2B_epsilon"/>
    <property type="match status" value="1"/>
</dbReference>
<dbReference type="InterPro" id="IPR016024">
    <property type="entry name" value="ARM-type_fold"/>
</dbReference>
<keyword evidence="12" id="KW-1185">Reference proteome</keyword>
<dbReference type="PROSITE" id="PS51363">
    <property type="entry name" value="W2"/>
    <property type="match status" value="1"/>
</dbReference>
<dbReference type="FunFam" id="3.90.550.10:FF:000106">
    <property type="entry name" value="Translation initiation factor eIF-2B subunit epsilon"/>
    <property type="match status" value="1"/>
</dbReference>
<dbReference type="HOGENOM" id="CLU_012507_1_0_1"/>
<feature type="non-terminal residue" evidence="11">
    <location>
        <position position="693"/>
    </location>
</feature>
<dbReference type="Gene3D" id="3.90.550.10">
    <property type="entry name" value="Spore Coat Polysaccharide Biosynthesis Protein SpsA, Chain A"/>
    <property type="match status" value="1"/>
</dbReference>
<feature type="compositionally biased region" description="Basic and acidic residues" evidence="9">
    <location>
        <begin position="488"/>
        <end position="499"/>
    </location>
</feature>
<evidence type="ECO:0000256" key="9">
    <source>
        <dbReference type="SAM" id="MobiDB-lite"/>
    </source>
</evidence>
<dbReference type="Gene3D" id="2.160.10.10">
    <property type="entry name" value="Hexapeptide repeat proteins"/>
    <property type="match status" value="1"/>
</dbReference>
<dbReference type="GO" id="GO:0005851">
    <property type="term" value="C:eukaryotic translation initiation factor 2B complex"/>
    <property type="evidence" value="ECO:0007669"/>
    <property type="project" value="TreeGrafter"/>
</dbReference>
<keyword evidence="3" id="KW-0963">Cytoplasm</keyword>
<dbReference type="GO" id="GO:0005085">
    <property type="term" value="F:guanyl-nucleotide exchange factor activity"/>
    <property type="evidence" value="ECO:0007669"/>
    <property type="project" value="InterPro"/>
</dbReference>
<dbReference type="InterPro" id="IPR005835">
    <property type="entry name" value="NTP_transferase_dom"/>
</dbReference>
<name>A4S162_OSTLU</name>
<dbReference type="InterPro" id="IPR011004">
    <property type="entry name" value="Trimer_LpxA-like_sf"/>
</dbReference>
<dbReference type="GO" id="GO:0005829">
    <property type="term" value="C:cytosol"/>
    <property type="evidence" value="ECO:0007669"/>
    <property type="project" value="UniProtKB-SubCell"/>
</dbReference>
<accession>A4S162</accession>
<dbReference type="GeneID" id="5003432"/>
<dbReference type="SUPFAM" id="SSF48371">
    <property type="entry name" value="ARM repeat"/>
    <property type="match status" value="1"/>
</dbReference>
<dbReference type="InterPro" id="IPR035543">
    <property type="entry name" value="eIF-2B_epsilon_N"/>
</dbReference>
<evidence type="ECO:0000256" key="3">
    <source>
        <dbReference type="ARBA" id="ARBA00022490"/>
    </source>
</evidence>
<sequence length="693" mass="76902">LQAVVLADSFATAFKPLTEKTPKALVPLGHVPMLEYTLEWLSSQGVEETYVLACAHAEMIDQYLKSAGWGEGDAGDKETKPGQRRRMTTKCVPSASCVSAGEALRLIDHKHVIRSDFVLVSGDVVTNIDLKDALERHRARRKKEKLAVMTVCLRNVGASVRESRYGDSNLTIAMDAETNKIVHYEEHGSGHSATKLPPTSLDASLFGEVKNIRVRTDLMDCHVDICAPEFLMLFTDNFDYQHIRRDFIVGTLNERELGNTIYGYEISRYDYAARVHNLRSYDAVSRDILNRWTFPYVPDTRVVPVQDPQTFTHTWGNNYLSPDCEVHESAKLTKGCSIGAGTMIGAGTSVSHSVIGKNVIIGQNCVISGAYIFDGARIENESSVTSAILQEAVVVHAYAHVTAGCVLAADVVIGSGFSVKPNTRISLKAQPAIEDDDYDSDDSEHAIWAPTSVGAGGAGYVWAPREESWFRNIAQPKAREPYDCSHEYATDEAKRESAPDSRAAAVAESDSDEQEDVKREGVFQREVAETFLRCVKQGYAQENAVVELQGLKMAENRTFADIARYTSRENVKLYPATAPSGTPELLKRLRERLKEWAPLLSRFLRSEDDQVEALLTLEEFCSEDEVFKGMGGAVCVPSFAKILHMLYDMDVIGEESVLAWAEEKAEADEADKKFLRLAQPFIDWLEEASSEEE</sequence>
<gene>
    <name evidence="11" type="ORF">OSTLU_969</name>
</gene>
<reference evidence="11 12" key="1">
    <citation type="journal article" date="2007" name="Proc. Natl. Acad. Sci. U.S.A.">
        <title>The tiny eukaryote Ostreococcus provides genomic insights into the paradox of plankton speciation.</title>
        <authorList>
            <person name="Palenik B."/>
            <person name="Grimwood J."/>
            <person name="Aerts A."/>
            <person name="Rouze P."/>
            <person name="Salamov A."/>
            <person name="Putnam N."/>
            <person name="Dupont C."/>
            <person name="Jorgensen R."/>
            <person name="Derelle E."/>
            <person name="Rombauts S."/>
            <person name="Zhou K."/>
            <person name="Otillar R."/>
            <person name="Merchant S.S."/>
            <person name="Podell S."/>
            <person name="Gaasterland T."/>
            <person name="Napoli C."/>
            <person name="Gendler K."/>
            <person name="Manuell A."/>
            <person name="Tai V."/>
            <person name="Vallon O."/>
            <person name="Piganeau G."/>
            <person name="Jancek S."/>
            <person name="Heijde M."/>
            <person name="Jabbari K."/>
            <person name="Bowler C."/>
            <person name="Lohr M."/>
            <person name="Robbens S."/>
            <person name="Werner G."/>
            <person name="Dubchak I."/>
            <person name="Pazour G.J."/>
            <person name="Ren Q."/>
            <person name="Paulsen I."/>
            <person name="Delwiche C."/>
            <person name="Schmutz J."/>
            <person name="Rokhsar D."/>
            <person name="Van de Peer Y."/>
            <person name="Moreau H."/>
            <person name="Grigoriev I.V."/>
        </authorList>
    </citation>
    <scope>NUCLEOTIDE SEQUENCE [LARGE SCALE GENOMIC DNA]</scope>
    <source>
        <strain evidence="11 12">CCE9901</strain>
    </source>
</reference>
<evidence type="ECO:0000313" key="12">
    <source>
        <dbReference type="Proteomes" id="UP000001568"/>
    </source>
</evidence>
<evidence type="ECO:0000256" key="2">
    <source>
        <dbReference type="ARBA" id="ARBA00007878"/>
    </source>
</evidence>
<evidence type="ECO:0000259" key="10">
    <source>
        <dbReference type="PROSITE" id="PS51363"/>
    </source>
</evidence>
<dbReference type="Pfam" id="PF25084">
    <property type="entry name" value="LbH_EIF2B"/>
    <property type="match status" value="1"/>
</dbReference>
<evidence type="ECO:0000256" key="6">
    <source>
        <dbReference type="ARBA" id="ARBA00044144"/>
    </source>
</evidence>
<comment type="similarity">
    <text evidence="2">Belongs to the eIF-2B gamma/epsilon subunits family.</text>
</comment>
<keyword evidence="5" id="KW-0648">Protein biosynthesis</keyword>
<dbReference type="PANTHER" id="PTHR45887:SF1">
    <property type="entry name" value="TRANSLATION INITIATION FACTOR EIF-2B SUBUNIT EPSILON"/>
    <property type="match status" value="1"/>
</dbReference>
<dbReference type="OMA" id="LAQSCKI"/>
<proteinExistence type="inferred from homology"/>
<dbReference type="GO" id="GO:0031369">
    <property type="term" value="F:translation initiation factor binding"/>
    <property type="evidence" value="ECO:0007669"/>
    <property type="project" value="InterPro"/>
</dbReference>
<organism evidence="11 12">
    <name type="scientific">Ostreococcus lucimarinus (strain CCE9901)</name>
    <dbReference type="NCBI Taxonomy" id="436017"/>
    <lineage>
        <taxon>Eukaryota</taxon>
        <taxon>Viridiplantae</taxon>
        <taxon>Chlorophyta</taxon>
        <taxon>Mamiellophyceae</taxon>
        <taxon>Mamiellales</taxon>
        <taxon>Bathycoccaceae</taxon>
        <taxon>Ostreococcus</taxon>
    </lineage>
</organism>
<dbReference type="CDD" id="cd04197">
    <property type="entry name" value="eIF-2B_epsilon_N"/>
    <property type="match status" value="1"/>
</dbReference>
<dbReference type="EMBL" id="CP000588">
    <property type="protein sequence ID" value="ABO97390.1"/>
    <property type="molecule type" value="Genomic_DNA"/>
</dbReference>
<dbReference type="AlphaFoldDB" id="A4S162"/>
<dbReference type="STRING" id="436017.A4S162"/>
<feature type="region of interest" description="Disordered" evidence="9">
    <location>
        <begin position="488"/>
        <end position="518"/>
    </location>
</feature>
<feature type="non-terminal residue" evidence="11">
    <location>
        <position position="1"/>
    </location>
</feature>
<evidence type="ECO:0000256" key="1">
    <source>
        <dbReference type="ARBA" id="ARBA00004514"/>
    </source>
</evidence>
<dbReference type="GO" id="GO:0003743">
    <property type="term" value="F:translation initiation factor activity"/>
    <property type="evidence" value="ECO:0007669"/>
    <property type="project" value="UniProtKB-KW"/>
</dbReference>
<evidence type="ECO:0000256" key="7">
    <source>
        <dbReference type="ARBA" id="ARBA00044345"/>
    </source>
</evidence>
<dbReference type="SMART" id="SM00515">
    <property type="entry name" value="eIF5C"/>
    <property type="match status" value="1"/>
</dbReference>
<dbReference type="SUPFAM" id="SSF53448">
    <property type="entry name" value="Nucleotide-diphospho-sugar transferases"/>
    <property type="match status" value="1"/>
</dbReference>
<comment type="subcellular location">
    <subcellularLocation>
        <location evidence="1">Cytoplasm</location>
        <location evidence="1">Cytosol</location>
    </subcellularLocation>
</comment>
<dbReference type="InterPro" id="IPR044123">
    <property type="entry name" value="W2_eIF2B_epsilon"/>
</dbReference>
<dbReference type="Pfam" id="PF00483">
    <property type="entry name" value="NTP_transferase"/>
    <property type="match status" value="1"/>
</dbReference>
<dbReference type="Pfam" id="PF02020">
    <property type="entry name" value="W2"/>
    <property type="match status" value="1"/>
</dbReference>
<dbReference type="Gene3D" id="1.25.40.180">
    <property type="match status" value="1"/>
</dbReference>
<evidence type="ECO:0000313" key="11">
    <source>
        <dbReference type="EMBL" id="ABO97390.1"/>
    </source>
</evidence>
<evidence type="ECO:0000256" key="4">
    <source>
        <dbReference type="ARBA" id="ARBA00022540"/>
    </source>
</evidence>
<evidence type="ECO:0000256" key="5">
    <source>
        <dbReference type="ARBA" id="ARBA00022917"/>
    </source>
</evidence>
<protein>
    <recommendedName>
        <fullName evidence="6">Translation initiation factor eIF2B subunit epsilon</fullName>
    </recommendedName>
    <alternativeName>
        <fullName evidence="7">eIF2B GDP-GTP exchange factor subunit epsilon</fullName>
    </alternativeName>
</protein>
<dbReference type="OrthoDB" id="424572at2759"/>
<dbReference type="eggNOG" id="KOG1461">
    <property type="taxonomic scope" value="Eukaryota"/>
</dbReference>
<comment type="subunit">
    <text evidence="8">Component of the translation initiation factor 2B (eIF2B) complex which is a heterodecamer of two sets of five different subunits: alpha, beta, gamma, delta and epsilon. Subunits alpha, beta and delta comprise a regulatory subcomplex and subunits epsilon and gamma comprise a catalytic subcomplex. Within the complex, the hexameric regulatory complex resides at the center, with the two heterodimeric catalytic subcomplexes bound on opposite sides.</text>
</comment>
<dbReference type="SUPFAM" id="SSF51161">
    <property type="entry name" value="Trimeric LpxA-like enzymes"/>
    <property type="match status" value="1"/>
</dbReference>
<dbReference type="PANTHER" id="PTHR45887">
    <property type="entry name" value="TRANSLATION INITIATION FACTOR EIF-2B SUBUNIT EPSILON"/>
    <property type="match status" value="1"/>
</dbReference>
<evidence type="ECO:0000256" key="8">
    <source>
        <dbReference type="ARBA" id="ARBA00046432"/>
    </source>
</evidence>